<evidence type="ECO:0000313" key="3">
    <source>
        <dbReference type="Proteomes" id="UP000291084"/>
    </source>
</evidence>
<protein>
    <submittedName>
        <fullName evidence="2">Uncharacterized protein</fullName>
    </submittedName>
</protein>
<feature type="coiled-coil region" evidence="1">
    <location>
        <begin position="101"/>
        <end position="155"/>
    </location>
</feature>
<evidence type="ECO:0000256" key="1">
    <source>
        <dbReference type="SAM" id="Coils"/>
    </source>
</evidence>
<proteinExistence type="predicted"/>
<dbReference type="Proteomes" id="UP000291084">
    <property type="component" value="Chromosome 9"/>
</dbReference>
<dbReference type="EMBL" id="AP015042">
    <property type="protein sequence ID" value="BAT97489.1"/>
    <property type="molecule type" value="Genomic_DNA"/>
</dbReference>
<accession>A0A0S3SX73</accession>
<reference evidence="2 3" key="1">
    <citation type="journal article" date="2015" name="Sci. Rep.">
        <title>The power of single molecule real-time sequencing technology in the de novo assembly of a eukaryotic genome.</title>
        <authorList>
            <person name="Sakai H."/>
            <person name="Naito K."/>
            <person name="Ogiso-Tanaka E."/>
            <person name="Takahashi Y."/>
            <person name="Iseki K."/>
            <person name="Muto C."/>
            <person name="Satou K."/>
            <person name="Teruya K."/>
            <person name="Shiroma A."/>
            <person name="Shimoji M."/>
            <person name="Hirano T."/>
            <person name="Itoh T."/>
            <person name="Kaga A."/>
            <person name="Tomooka N."/>
        </authorList>
    </citation>
    <scope>NUCLEOTIDE SEQUENCE [LARGE SCALE GENOMIC DNA]</scope>
    <source>
        <strain evidence="3">cv. Shumari</strain>
    </source>
</reference>
<keyword evidence="1" id="KW-0175">Coiled coil</keyword>
<keyword evidence="3" id="KW-1185">Reference proteome</keyword>
<organism evidence="2 3">
    <name type="scientific">Vigna angularis var. angularis</name>
    <dbReference type="NCBI Taxonomy" id="157739"/>
    <lineage>
        <taxon>Eukaryota</taxon>
        <taxon>Viridiplantae</taxon>
        <taxon>Streptophyta</taxon>
        <taxon>Embryophyta</taxon>
        <taxon>Tracheophyta</taxon>
        <taxon>Spermatophyta</taxon>
        <taxon>Magnoliopsida</taxon>
        <taxon>eudicotyledons</taxon>
        <taxon>Gunneridae</taxon>
        <taxon>Pentapetalae</taxon>
        <taxon>rosids</taxon>
        <taxon>fabids</taxon>
        <taxon>Fabales</taxon>
        <taxon>Fabaceae</taxon>
        <taxon>Papilionoideae</taxon>
        <taxon>50 kb inversion clade</taxon>
        <taxon>NPAAA clade</taxon>
        <taxon>indigoferoid/millettioid clade</taxon>
        <taxon>Phaseoleae</taxon>
        <taxon>Vigna</taxon>
    </lineage>
</organism>
<evidence type="ECO:0000313" key="2">
    <source>
        <dbReference type="EMBL" id="BAT97489.1"/>
    </source>
</evidence>
<sequence length="172" mass="20041">MFVERLSPLPSSIFPQTPSPHHNLSPLLRVRFCFVSSPAWAKRRGRGGEDSAEAIFITSVSNPSNSNPLWKWKLREKGYLFSRALLWSSYACLLFFFTVPLKKQESAVSEYRDEINRLSSDVESIPKVEADLLEMKRERNQLEQFLTERNNMLQKVMEMVSFFQLSFLLMNQ</sequence>
<dbReference type="AlphaFoldDB" id="A0A0S3SX73"/>
<name>A0A0S3SX73_PHAAN</name>
<gene>
    <name evidence="2" type="primary">Vigan.09G094600</name>
    <name evidence="2" type="ORF">VIGAN_09094600</name>
</gene>